<reference evidence="1" key="1">
    <citation type="submission" date="2021-02" db="EMBL/GenBank/DDBJ databases">
        <title>Genome sequence of Rhodospirillales sp. strain TMPK1 isolated from soil.</title>
        <authorList>
            <person name="Nakai R."/>
            <person name="Kusada H."/>
            <person name="Tamaki H."/>
        </authorList>
    </citation>
    <scope>NUCLEOTIDE SEQUENCE</scope>
    <source>
        <strain evidence="1">TMPK1</strain>
    </source>
</reference>
<comment type="caution">
    <text evidence="1">The sequence shown here is derived from an EMBL/GenBank/DDBJ whole genome shotgun (WGS) entry which is preliminary data.</text>
</comment>
<protein>
    <submittedName>
        <fullName evidence="1">Uncharacterized protein</fullName>
    </submittedName>
</protein>
<dbReference type="AlphaFoldDB" id="A0A8S8XJP0"/>
<sequence length="48" mass="5216">MDNFLYNGKRNLIALLTVAVLVAVGANHAHNVHVAHTKIPVVEVIELT</sequence>
<dbReference type="Proteomes" id="UP000681075">
    <property type="component" value="Unassembled WGS sequence"/>
</dbReference>
<evidence type="ECO:0000313" key="1">
    <source>
        <dbReference type="EMBL" id="GIL41396.1"/>
    </source>
</evidence>
<dbReference type="RefSeq" id="WP_420244865.1">
    <property type="nucleotide sequence ID" value="NZ_BOPV01000001.1"/>
</dbReference>
<keyword evidence="2" id="KW-1185">Reference proteome</keyword>
<evidence type="ECO:0000313" key="2">
    <source>
        <dbReference type="Proteomes" id="UP000681075"/>
    </source>
</evidence>
<accession>A0A8S8XJP0</accession>
<name>A0A8S8XJP0_9PROT</name>
<proteinExistence type="predicted"/>
<dbReference type="EMBL" id="BOPV01000001">
    <property type="protein sequence ID" value="GIL41396.1"/>
    <property type="molecule type" value="Genomic_DNA"/>
</dbReference>
<gene>
    <name evidence="1" type="ORF">TMPK1_36330</name>
</gene>
<organism evidence="1 2">
    <name type="scientific">Roseiterribacter gracilis</name>
    <dbReference type="NCBI Taxonomy" id="2812848"/>
    <lineage>
        <taxon>Bacteria</taxon>
        <taxon>Pseudomonadati</taxon>
        <taxon>Pseudomonadota</taxon>
        <taxon>Alphaproteobacteria</taxon>
        <taxon>Rhodospirillales</taxon>
        <taxon>Roseiterribacteraceae</taxon>
        <taxon>Roseiterribacter</taxon>
    </lineage>
</organism>